<evidence type="ECO:0000256" key="1">
    <source>
        <dbReference type="SAM" id="MobiDB-lite"/>
    </source>
</evidence>
<evidence type="ECO:0000313" key="3">
    <source>
        <dbReference type="Proteomes" id="UP000270034"/>
    </source>
</evidence>
<dbReference type="EMBL" id="AP018515">
    <property type="protein sequence ID" value="BBC80875.1"/>
    <property type="molecule type" value="Genomic_DNA"/>
</dbReference>
<accession>A0A2Z5ZKD5</accession>
<dbReference type="Proteomes" id="UP000270034">
    <property type="component" value="Chromosome"/>
</dbReference>
<dbReference type="AlphaFoldDB" id="A0A2Z5ZKD5"/>
<feature type="region of interest" description="Disordered" evidence="1">
    <location>
        <begin position="1"/>
        <end position="29"/>
    </location>
</feature>
<evidence type="ECO:0000313" key="2">
    <source>
        <dbReference type="EMBL" id="BBC80875.1"/>
    </source>
</evidence>
<reference evidence="2 3" key="1">
    <citation type="submission" date="2018-02" db="EMBL/GenBank/DDBJ databases">
        <title>Acetobacter orientalis genome.</title>
        <authorList>
            <person name="Nakashima N."/>
            <person name="Tamura T."/>
        </authorList>
    </citation>
    <scope>NUCLEOTIDE SEQUENCE [LARGE SCALE GENOMIC DNA]</scope>
    <source>
        <strain evidence="2 3">FAN1</strain>
    </source>
</reference>
<gene>
    <name evidence="2" type="ORF">AcetOrient_orf03836</name>
</gene>
<protein>
    <submittedName>
        <fullName evidence="2">Putative fatty acyl-CoA reductase CG5065</fullName>
    </submittedName>
</protein>
<name>A0A2Z5ZKD5_9PROT</name>
<organism evidence="2 3">
    <name type="scientific">Acetobacter orientalis</name>
    <dbReference type="NCBI Taxonomy" id="146474"/>
    <lineage>
        <taxon>Bacteria</taxon>
        <taxon>Pseudomonadati</taxon>
        <taxon>Pseudomonadota</taxon>
        <taxon>Alphaproteobacteria</taxon>
        <taxon>Acetobacterales</taxon>
        <taxon>Acetobacteraceae</taxon>
        <taxon>Acetobacter</taxon>
    </lineage>
</organism>
<sequence>MAAQSQKNNSQQTYEETQQADQASYNNTMAQWEDIEPKCSQAEATNRTINYKGKHLTAERCRTLRNTIDQLQKQADMQGLDTH</sequence>
<dbReference type="KEGG" id="aot:AcetOri_orf03836"/>
<proteinExistence type="predicted"/>